<gene>
    <name evidence="1" type="ORF">BZM27_51405</name>
</gene>
<dbReference type="AlphaFoldDB" id="A0A4V2NG04"/>
<evidence type="ECO:0000313" key="2">
    <source>
        <dbReference type="Proteomes" id="UP000294200"/>
    </source>
</evidence>
<dbReference type="EMBL" id="MWML01000550">
    <property type="protein sequence ID" value="TCG03038.1"/>
    <property type="molecule type" value="Genomic_DNA"/>
</dbReference>
<sequence length="84" mass="9387">MLFSPEWCVYGLKADTQFAALEGGKLDAVWMRQRGVKQVMLMEQALRRACVFQFGVCVYGLTAYTQFAALDGGKPDAVWMRCGV</sequence>
<name>A0A4V2NG04_9BURK</name>
<proteinExistence type="predicted"/>
<dbReference type="Proteomes" id="UP000294200">
    <property type="component" value="Unassembled WGS sequence"/>
</dbReference>
<evidence type="ECO:0000313" key="1">
    <source>
        <dbReference type="EMBL" id="TCG03038.1"/>
    </source>
</evidence>
<organism evidence="1 2">
    <name type="scientific">Paraburkholderia steynii</name>
    <dbReference type="NCBI Taxonomy" id="1245441"/>
    <lineage>
        <taxon>Bacteria</taxon>
        <taxon>Pseudomonadati</taxon>
        <taxon>Pseudomonadota</taxon>
        <taxon>Betaproteobacteria</taxon>
        <taxon>Burkholderiales</taxon>
        <taxon>Burkholderiaceae</taxon>
        <taxon>Paraburkholderia</taxon>
    </lineage>
</organism>
<keyword evidence="2" id="KW-1185">Reference proteome</keyword>
<comment type="caution">
    <text evidence="1">The sequence shown here is derived from an EMBL/GenBank/DDBJ whole genome shotgun (WGS) entry which is preliminary data.</text>
</comment>
<reference evidence="1 2" key="1">
    <citation type="submission" date="2017-02" db="EMBL/GenBank/DDBJ databases">
        <title>Paraburkholderia sophoroidis sp. nov. and Paraburkholderia steynii sp. nov. rhizobial symbionts of the fynbos legume Hypocalyptus sophoroides.</title>
        <authorList>
            <person name="Steenkamp E.T."/>
            <person name="Beukes C.W."/>
            <person name="Van Zyl E."/>
            <person name="Avontuur J."/>
            <person name="Chan W.Y."/>
            <person name="Hassen A."/>
            <person name="Palmer M."/>
            <person name="Mthombeni L."/>
            <person name="Phalane F."/>
            <person name="Sereme K."/>
            <person name="Venter S.N."/>
        </authorList>
    </citation>
    <scope>NUCLEOTIDE SEQUENCE [LARGE SCALE GENOMIC DNA]</scope>
    <source>
        <strain evidence="1 2">HC1.1ba</strain>
    </source>
</reference>
<accession>A0A4V2NG04</accession>
<protein>
    <submittedName>
        <fullName evidence="1">Uncharacterized protein</fullName>
    </submittedName>
</protein>